<keyword evidence="2" id="KW-0378">Hydrolase</keyword>
<keyword evidence="2" id="KW-0540">Nuclease</keyword>
<comment type="similarity">
    <text evidence="2">Belongs to the eukaryotic/archaeal RNase P protein component 2 family.</text>
</comment>
<name>A0A401H7Q2_AERPX</name>
<dbReference type="GO" id="GO:0004526">
    <property type="term" value="F:ribonuclease P activity"/>
    <property type="evidence" value="ECO:0007669"/>
    <property type="project" value="UniProtKB-UniRule"/>
</dbReference>
<accession>A0A401H7Q2</accession>
<proteinExistence type="inferred from homology"/>
<dbReference type="Proteomes" id="UP000291213">
    <property type="component" value="Unassembled WGS sequence"/>
</dbReference>
<evidence type="ECO:0000313" key="3">
    <source>
        <dbReference type="EMBL" id="GBF08398.1"/>
    </source>
</evidence>
<dbReference type="Pfam" id="PF01900">
    <property type="entry name" value="RNase_P_Rpp14"/>
    <property type="match status" value="1"/>
</dbReference>
<dbReference type="GO" id="GO:0030677">
    <property type="term" value="C:ribonuclease P complex"/>
    <property type="evidence" value="ECO:0007669"/>
    <property type="project" value="UniProtKB-UniRule"/>
</dbReference>
<dbReference type="InterPro" id="IPR038085">
    <property type="entry name" value="Rnp2-like_sf"/>
</dbReference>
<dbReference type="InterPro" id="IPR002759">
    <property type="entry name" value="Pop5/Rpp14/Rnp2-like"/>
</dbReference>
<comment type="catalytic activity">
    <reaction evidence="2">
        <text>Endonucleolytic cleavage of RNA, removing 5'-extranucleotides from tRNA precursor.</text>
        <dbReference type="EC" id="3.1.26.5"/>
    </reaction>
</comment>
<dbReference type="HAMAP" id="MF_00755">
    <property type="entry name" value="RNase_P_2"/>
    <property type="match status" value="1"/>
</dbReference>
<organism evidence="3 4">
    <name type="scientific">Aeropyrum pernix</name>
    <dbReference type="NCBI Taxonomy" id="56636"/>
    <lineage>
        <taxon>Archaea</taxon>
        <taxon>Thermoproteota</taxon>
        <taxon>Thermoprotei</taxon>
        <taxon>Desulfurococcales</taxon>
        <taxon>Desulfurococcaceae</taxon>
        <taxon>Aeropyrum</taxon>
    </lineage>
</organism>
<comment type="function">
    <text evidence="2">Part of ribonuclease P, a protein complex that generates mature tRNA molecules by cleaving their 5'-ends.</text>
</comment>
<comment type="subunit">
    <text evidence="2">Consists of a catalytic RNA component and at least 4-5 protein subunits.</text>
</comment>
<evidence type="ECO:0000256" key="2">
    <source>
        <dbReference type="HAMAP-Rule" id="MF_00755"/>
    </source>
</evidence>
<dbReference type="EMBL" id="BDMD01000004">
    <property type="protein sequence ID" value="GBF08398.1"/>
    <property type="molecule type" value="Genomic_DNA"/>
</dbReference>
<protein>
    <recommendedName>
        <fullName evidence="2">Ribonuclease P protein component 2</fullName>
        <shortName evidence="2">RNase P component 2</shortName>
        <ecNumber evidence="2">3.1.26.5</ecNumber>
    </recommendedName>
    <alternativeName>
        <fullName evidence="2">Pop5</fullName>
    </alternativeName>
</protein>
<keyword evidence="2" id="KW-0255">Endonuclease</keyword>
<dbReference type="SUPFAM" id="SSF160350">
    <property type="entry name" value="Rnp2-like"/>
    <property type="match status" value="1"/>
</dbReference>
<sequence length="173" mass="18541">MPLDSEVLAAALAGLVAGGLAGVLASGLYAVRLRRLANILSRAALRQRELVRLRRLAGRRPRRRYVAFEVLSLDGPPPGRGEFEEALRGVYLKAFGAESLALARPRIVYYEEGSGRGVVAVARDYRYHILAALGLLRMAGGRRVLVVPLRTSGTVKGALRAFRSPGAPGRGGV</sequence>
<dbReference type="AlphaFoldDB" id="A0A401H7Q2"/>
<dbReference type="RefSeq" id="WP_165487841.1">
    <property type="nucleotide sequence ID" value="NZ_BDMD01000004.1"/>
</dbReference>
<evidence type="ECO:0000313" key="4">
    <source>
        <dbReference type="Proteomes" id="UP000291213"/>
    </source>
</evidence>
<keyword evidence="1 2" id="KW-0819">tRNA processing</keyword>
<dbReference type="EC" id="3.1.26.5" evidence="2"/>
<comment type="caution">
    <text evidence="3">The sequence shown here is derived from an EMBL/GenBank/DDBJ whole genome shotgun (WGS) entry which is preliminary data.</text>
</comment>
<dbReference type="Gene3D" id="3.30.70.3250">
    <property type="entry name" value="Ribonuclease P, Pop5 subunit"/>
    <property type="match status" value="1"/>
</dbReference>
<evidence type="ECO:0000256" key="1">
    <source>
        <dbReference type="ARBA" id="ARBA00022694"/>
    </source>
</evidence>
<gene>
    <name evidence="2" type="primary">rnp2</name>
    <name evidence="3" type="ORF">apy_01230</name>
</gene>
<reference evidence="3 4" key="1">
    <citation type="submission" date="2017-02" db="EMBL/GenBank/DDBJ databases">
        <title>isolation and characterization of a novel temperate virus Aeropyrum globular virus 1 infecting hyperthermophilic archaeon Aeropyrum.</title>
        <authorList>
            <person name="Yumiya M."/>
            <person name="Yoshida T."/>
            <person name="Sako Y."/>
        </authorList>
    </citation>
    <scope>NUCLEOTIDE SEQUENCE [LARGE SCALE GENOMIC DNA]</scope>
    <source>
        <strain evidence="3 4">YK1-12-2013</strain>
    </source>
</reference>
<comment type="subcellular location">
    <subcellularLocation>
        <location evidence="2">Cytoplasm</location>
    </subcellularLocation>
</comment>
<keyword evidence="2" id="KW-0963">Cytoplasm</keyword>
<dbReference type="GO" id="GO:0005737">
    <property type="term" value="C:cytoplasm"/>
    <property type="evidence" value="ECO:0007669"/>
    <property type="project" value="UniProtKB-SubCell"/>
</dbReference>
<dbReference type="GO" id="GO:0001682">
    <property type="term" value="P:tRNA 5'-leader removal"/>
    <property type="evidence" value="ECO:0007669"/>
    <property type="project" value="UniProtKB-UniRule"/>
</dbReference>